<evidence type="ECO:0000256" key="2">
    <source>
        <dbReference type="ARBA" id="ARBA00006763"/>
    </source>
</evidence>
<evidence type="ECO:0000313" key="4">
    <source>
        <dbReference type="EMBL" id="MBS7811632.1"/>
    </source>
</evidence>
<protein>
    <recommendedName>
        <fullName evidence="3">Cytokinin riboside 5'-monophosphate phosphoribohydrolase</fullName>
        <ecNumber evidence="3">3.2.2.n1</ecNumber>
    </recommendedName>
</protein>
<dbReference type="NCBIfam" id="TIGR00730">
    <property type="entry name" value="Rossman fold protein, TIGR00730 family"/>
    <property type="match status" value="1"/>
</dbReference>
<dbReference type="Pfam" id="PF03641">
    <property type="entry name" value="Lysine_decarbox"/>
    <property type="match status" value="1"/>
</dbReference>
<keyword evidence="3" id="KW-0378">Hydrolase</keyword>
<evidence type="ECO:0000313" key="5">
    <source>
        <dbReference type="Proteomes" id="UP000766336"/>
    </source>
</evidence>
<proteinExistence type="inferred from homology"/>
<dbReference type="PANTHER" id="PTHR31223">
    <property type="entry name" value="LOG FAMILY PROTEIN YJL055W"/>
    <property type="match status" value="1"/>
</dbReference>
<dbReference type="InterPro" id="IPR005269">
    <property type="entry name" value="LOG"/>
</dbReference>
<dbReference type="Gene3D" id="3.40.50.450">
    <property type="match status" value="1"/>
</dbReference>
<keyword evidence="5" id="KW-1185">Reference proteome</keyword>
<keyword evidence="3" id="KW-0203">Cytokinin biosynthesis</keyword>
<dbReference type="RefSeq" id="WP_213670295.1">
    <property type="nucleotide sequence ID" value="NZ_JAHCDA010000002.1"/>
</dbReference>
<comment type="similarity">
    <text evidence="2 3">Belongs to the LOG family.</text>
</comment>
<dbReference type="InterPro" id="IPR031100">
    <property type="entry name" value="LOG_fam"/>
</dbReference>
<evidence type="ECO:0000256" key="3">
    <source>
        <dbReference type="RuleBase" id="RU363015"/>
    </source>
</evidence>
<dbReference type="SUPFAM" id="SSF102405">
    <property type="entry name" value="MCP/YpsA-like"/>
    <property type="match status" value="1"/>
</dbReference>
<evidence type="ECO:0000256" key="1">
    <source>
        <dbReference type="ARBA" id="ARBA00000274"/>
    </source>
</evidence>
<reference evidence="4 5" key="1">
    <citation type="submission" date="2021-05" db="EMBL/GenBank/DDBJ databases">
        <title>Roseococcus sp. XZZS9, whole genome shotgun sequencing project.</title>
        <authorList>
            <person name="Zhao G."/>
            <person name="Shen L."/>
        </authorList>
    </citation>
    <scope>NUCLEOTIDE SEQUENCE [LARGE SCALE GENOMIC DNA]</scope>
    <source>
        <strain evidence="4 5">XZZS9</strain>
    </source>
</reference>
<accession>A0ABS5QD58</accession>
<name>A0ABS5QD58_9PROT</name>
<dbReference type="Proteomes" id="UP000766336">
    <property type="component" value="Unassembled WGS sequence"/>
</dbReference>
<organism evidence="4 5">
    <name type="scientific">Roseococcus pinisoli</name>
    <dbReference type="NCBI Taxonomy" id="2835040"/>
    <lineage>
        <taxon>Bacteria</taxon>
        <taxon>Pseudomonadati</taxon>
        <taxon>Pseudomonadota</taxon>
        <taxon>Alphaproteobacteria</taxon>
        <taxon>Acetobacterales</taxon>
        <taxon>Roseomonadaceae</taxon>
        <taxon>Roseococcus</taxon>
    </lineage>
</organism>
<dbReference type="EC" id="3.2.2.n1" evidence="3"/>
<gene>
    <name evidence="4" type="ORF">KHU32_11850</name>
</gene>
<sequence length="193" mass="20819">MKRICVFSGSSPGQVPEYREAAQALGTLLAQQNIGLVYGGAAVGLMGAVADAAQAAGGEVIGVIPHALVDREVAHTGLKDLRIVSSMHERKALMAELSDAFIALPGGIGTFEEIFEVWTWTKLGSHAKPCALLNVHGFYDSLLTFLDHVVAEGFLAPVHREMLLVADRADTLLDRLSTYRVPSQPKWIGRDER</sequence>
<comment type="caution">
    <text evidence="4">The sequence shown here is derived from an EMBL/GenBank/DDBJ whole genome shotgun (WGS) entry which is preliminary data.</text>
</comment>
<comment type="catalytic activity">
    <reaction evidence="1">
        <text>AMP + H2O = D-ribose 5-phosphate + adenine</text>
        <dbReference type="Rhea" id="RHEA:20129"/>
        <dbReference type="ChEBI" id="CHEBI:15377"/>
        <dbReference type="ChEBI" id="CHEBI:16708"/>
        <dbReference type="ChEBI" id="CHEBI:78346"/>
        <dbReference type="ChEBI" id="CHEBI:456215"/>
        <dbReference type="EC" id="3.2.2.4"/>
    </reaction>
</comment>
<dbReference type="EMBL" id="JAHCDA010000002">
    <property type="protein sequence ID" value="MBS7811632.1"/>
    <property type="molecule type" value="Genomic_DNA"/>
</dbReference>
<dbReference type="PANTHER" id="PTHR31223:SF70">
    <property type="entry name" value="LOG FAMILY PROTEIN YJL055W"/>
    <property type="match status" value="1"/>
</dbReference>